<accession>A0A4P9Y5U6</accession>
<organism evidence="2 3">
    <name type="scientific">Piptocephalis cylindrospora</name>
    <dbReference type="NCBI Taxonomy" id="1907219"/>
    <lineage>
        <taxon>Eukaryota</taxon>
        <taxon>Fungi</taxon>
        <taxon>Fungi incertae sedis</taxon>
        <taxon>Zoopagomycota</taxon>
        <taxon>Zoopagomycotina</taxon>
        <taxon>Zoopagomycetes</taxon>
        <taxon>Zoopagales</taxon>
        <taxon>Piptocephalidaceae</taxon>
        <taxon>Piptocephalis</taxon>
    </lineage>
</organism>
<reference evidence="3" key="1">
    <citation type="journal article" date="2018" name="Nat. Microbiol.">
        <title>Leveraging single-cell genomics to expand the fungal tree of life.</title>
        <authorList>
            <person name="Ahrendt S.R."/>
            <person name="Quandt C.A."/>
            <person name="Ciobanu D."/>
            <person name="Clum A."/>
            <person name="Salamov A."/>
            <person name="Andreopoulos B."/>
            <person name="Cheng J.F."/>
            <person name="Woyke T."/>
            <person name="Pelin A."/>
            <person name="Henrissat B."/>
            <person name="Reynolds N.K."/>
            <person name="Benny G.L."/>
            <person name="Smith M.E."/>
            <person name="James T.Y."/>
            <person name="Grigoriev I.V."/>
        </authorList>
    </citation>
    <scope>NUCLEOTIDE SEQUENCE [LARGE SCALE GENOMIC DNA]</scope>
</reference>
<evidence type="ECO:0000313" key="2">
    <source>
        <dbReference type="EMBL" id="RKP13591.1"/>
    </source>
</evidence>
<evidence type="ECO:0008006" key="4">
    <source>
        <dbReference type="Google" id="ProtNLM"/>
    </source>
</evidence>
<dbReference type="Proteomes" id="UP000267251">
    <property type="component" value="Unassembled WGS sequence"/>
</dbReference>
<protein>
    <recommendedName>
        <fullName evidence="4">F-box domain-containing protein</fullName>
    </recommendedName>
</protein>
<dbReference type="Gene3D" id="3.80.10.10">
    <property type="entry name" value="Ribonuclease Inhibitor"/>
    <property type="match status" value="1"/>
</dbReference>
<dbReference type="OrthoDB" id="10319849at2759"/>
<dbReference type="SUPFAM" id="SSF52047">
    <property type="entry name" value="RNI-like"/>
    <property type="match status" value="1"/>
</dbReference>
<evidence type="ECO:0000256" key="1">
    <source>
        <dbReference type="SAM" id="MobiDB-lite"/>
    </source>
</evidence>
<keyword evidence="3" id="KW-1185">Reference proteome</keyword>
<feature type="region of interest" description="Disordered" evidence="1">
    <location>
        <begin position="268"/>
        <end position="291"/>
    </location>
</feature>
<gene>
    <name evidence="2" type="ORF">BJ684DRAFT_16026</name>
</gene>
<evidence type="ECO:0000313" key="3">
    <source>
        <dbReference type="Proteomes" id="UP000267251"/>
    </source>
</evidence>
<dbReference type="EMBL" id="KZ987985">
    <property type="protein sequence ID" value="RKP13591.1"/>
    <property type="molecule type" value="Genomic_DNA"/>
</dbReference>
<name>A0A4P9Y5U6_9FUNG</name>
<sequence>MTDHLSSGLLLTLPQDILYVILTYCPLQDVLNCRITHPILQRTAERTLKEWVYRLTVRIPDLALPIKDAEKAFLLPYRTDPLYRRCATRLHITLEAWAPGLGPATVGKWLAKLVSLPERLLEVEIRLTTRHEWRIRQLLLVLGKPGNVLRSLRLSSLDLPYLLDVPLSESSPDSVVPSLLGTPQPTFPHLRHLTCIIPSVRCFLQIPQIAPNVETLSLLELGTPVQLSEEEMISFFRRIPHITSLSFHRSFSASMLVLALARAFPQPSALPSPPPPTLSTSASPSSSSPRIRSRLRKLGILRSYITYPVGQEQEMLEDEKIRARIAFTALLNSTIQLEELMYDGPIGKEASKILASAIAPTIQRLLLSQSRGLHLSSVPVWPQLSTLSLHRCDSIRFWDPAKETMEPPARFPRLSVLFMRGCTSDRYGPPPLDHVPFMQSVTMDITSLADLHGFLPPRGAASLVFLASRPVDLDDIVGICLASGLHNLQIQCADKHYIPLLRQAFTEGIKKRGTSLKALEIL</sequence>
<dbReference type="AlphaFoldDB" id="A0A4P9Y5U6"/>
<dbReference type="InterPro" id="IPR032675">
    <property type="entry name" value="LRR_dom_sf"/>
</dbReference>
<proteinExistence type="predicted"/>
<feature type="compositionally biased region" description="Low complexity" evidence="1">
    <location>
        <begin position="278"/>
        <end position="289"/>
    </location>
</feature>
<feature type="compositionally biased region" description="Pro residues" evidence="1">
    <location>
        <begin position="268"/>
        <end position="277"/>
    </location>
</feature>